<proteinExistence type="predicted"/>
<feature type="compositionally biased region" description="Polar residues" evidence="1">
    <location>
        <begin position="120"/>
        <end position="129"/>
    </location>
</feature>
<dbReference type="EMBL" id="QXTE01000095">
    <property type="protein sequence ID" value="TFK06748.1"/>
    <property type="molecule type" value="Genomic_DNA"/>
</dbReference>
<feature type="region of interest" description="Disordered" evidence="1">
    <location>
        <begin position="94"/>
        <end position="129"/>
    </location>
</feature>
<organism evidence="2 3">
    <name type="scientific">Platysternon megacephalum</name>
    <name type="common">big-headed turtle</name>
    <dbReference type="NCBI Taxonomy" id="55544"/>
    <lineage>
        <taxon>Eukaryota</taxon>
        <taxon>Metazoa</taxon>
        <taxon>Chordata</taxon>
        <taxon>Craniata</taxon>
        <taxon>Vertebrata</taxon>
        <taxon>Euteleostomi</taxon>
        <taxon>Archelosauria</taxon>
        <taxon>Testudinata</taxon>
        <taxon>Testudines</taxon>
        <taxon>Cryptodira</taxon>
        <taxon>Durocryptodira</taxon>
        <taxon>Testudinoidea</taxon>
        <taxon>Platysternidae</taxon>
        <taxon>Platysternon</taxon>
    </lineage>
</organism>
<evidence type="ECO:0000313" key="3">
    <source>
        <dbReference type="Proteomes" id="UP000297703"/>
    </source>
</evidence>
<protein>
    <submittedName>
        <fullName evidence="2">Glutamate dehydrogenase 1, mitochondrial</fullName>
    </submittedName>
</protein>
<comment type="caution">
    <text evidence="2">The sequence shown here is derived from an EMBL/GenBank/DDBJ whole genome shotgun (WGS) entry which is preliminary data.</text>
</comment>
<evidence type="ECO:0000256" key="1">
    <source>
        <dbReference type="SAM" id="MobiDB-lite"/>
    </source>
</evidence>
<sequence>MSHTAQQWLFLGSPTSRCFDGWWGKGTLNSISSFHPYNLPFEAAASLSSLSVTVQGVGLCTQQQSPDEVSAVWGDLPGMQRLASSQEMLLASSLSAAPPDQVGLEEKQSQAQKAEAACNETHTGPSDGE</sequence>
<keyword evidence="3" id="KW-1185">Reference proteome</keyword>
<evidence type="ECO:0000313" key="2">
    <source>
        <dbReference type="EMBL" id="TFK06748.1"/>
    </source>
</evidence>
<accession>A0A4D9EG29</accession>
<reference evidence="2 3" key="2">
    <citation type="submission" date="2019-04" db="EMBL/GenBank/DDBJ databases">
        <title>The genome sequence of big-headed turtle.</title>
        <authorList>
            <person name="Gong S."/>
        </authorList>
    </citation>
    <scope>NUCLEOTIDE SEQUENCE [LARGE SCALE GENOMIC DNA]</scope>
    <source>
        <strain evidence="2">DO16091913</strain>
        <tissue evidence="2">Muscle</tissue>
    </source>
</reference>
<gene>
    <name evidence="2" type="ORF">DR999_PMT10652</name>
</gene>
<reference evidence="2 3" key="1">
    <citation type="submission" date="2019-04" db="EMBL/GenBank/DDBJ databases">
        <title>Draft genome of the big-headed turtle Platysternon megacephalum.</title>
        <authorList>
            <person name="Gong S."/>
        </authorList>
    </citation>
    <scope>NUCLEOTIDE SEQUENCE [LARGE SCALE GENOMIC DNA]</scope>
    <source>
        <strain evidence="2">DO16091913</strain>
        <tissue evidence="2">Muscle</tissue>
    </source>
</reference>
<dbReference type="AlphaFoldDB" id="A0A4D9EG29"/>
<name>A0A4D9EG29_9SAUR</name>
<dbReference type="Proteomes" id="UP000297703">
    <property type="component" value="Unassembled WGS sequence"/>
</dbReference>